<dbReference type="KEGG" id="pth:PTH_0141"/>
<reference evidence="2" key="1">
    <citation type="journal article" date="2008" name="Genome Res.">
        <title>The genome of Pelotomaculum thermopropionicum reveals niche-associated evolution in anaerobic microbiota.</title>
        <authorList>
            <person name="Kosaka T."/>
            <person name="Kato S."/>
            <person name="Shimoyama T."/>
            <person name="Ishii S."/>
            <person name="Abe T."/>
            <person name="Watanabe K."/>
        </authorList>
    </citation>
    <scope>NUCLEOTIDE SEQUENCE [LARGE SCALE GENOMIC DNA]</scope>
    <source>
        <strain evidence="2">DSM 13744 / JCM 10971 / SI</strain>
    </source>
</reference>
<dbReference type="HOGENOM" id="CLU_3357611_0_0_9"/>
<sequence>MIIQHILSFSSKVIHFQRFGEALNYVQALLDSKKFY</sequence>
<dbReference type="EMBL" id="AP009389">
    <property type="protein sequence ID" value="BAF58322.1"/>
    <property type="molecule type" value="Genomic_DNA"/>
</dbReference>
<keyword evidence="2" id="KW-1185">Reference proteome</keyword>
<protein>
    <submittedName>
        <fullName evidence="1">Uncharacterized protein</fullName>
    </submittedName>
</protein>
<proteinExistence type="predicted"/>
<dbReference type="AlphaFoldDB" id="A5D625"/>
<organism evidence="1 2">
    <name type="scientific">Pelotomaculum thermopropionicum (strain DSM 13744 / JCM 10971 / SI)</name>
    <dbReference type="NCBI Taxonomy" id="370438"/>
    <lineage>
        <taxon>Bacteria</taxon>
        <taxon>Bacillati</taxon>
        <taxon>Bacillota</taxon>
        <taxon>Clostridia</taxon>
        <taxon>Eubacteriales</taxon>
        <taxon>Desulfotomaculaceae</taxon>
        <taxon>Pelotomaculum</taxon>
    </lineage>
</organism>
<name>A5D625_PELTS</name>
<accession>A5D625</accession>
<evidence type="ECO:0000313" key="2">
    <source>
        <dbReference type="Proteomes" id="UP000006556"/>
    </source>
</evidence>
<evidence type="ECO:0000313" key="1">
    <source>
        <dbReference type="EMBL" id="BAF58322.1"/>
    </source>
</evidence>
<gene>
    <name evidence="1" type="ordered locus">PTH_0141</name>
</gene>
<dbReference type="Proteomes" id="UP000006556">
    <property type="component" value="Chromosome"/>
</dbReference>